<organism evidence="2 3">
    <name type="scientific">Halomonas lysinitropha</name>
    <dbReference type="NCBI Taxonomy" id="2607506"/>
    <lineage>
        <taxon>Bacteria</taxon>
        <taxon>Pseudomonadati</taxon>
        <taxon>Pseudomonadota</taxon>
        <taxon>Gammaproteobacteria</taxon>
        <taxon>Oceanospirillales</taxon>
        <taxon>Halomonadaceae</taxon>
        <taxon>Halomonas</taxon>
    </lineage>
</organism>
<dbReference type="Proteomes" id="UP000326725">
    <property type="component" value="Unassembled WGS sequence"/>
</dbReference>
<reference evidence="2 3" key="1">
    <citation type="submission" date="2019-09" db="EMBL/GenBank/DDBJ databases">
        <authorList>
            <person name="Criscuolo A."/>
        </authorList>
    </citation>
    <scope>NUCLEOTIDE SEQUENCE [LARGE SCALE GENOMIC DNA]</scope>
    <source>
        <strain evidence="3">3(2)</strain>
    </source>
</reference>
<dbReference type="EMBL" id="CABVOU010000039">
    <property type="protein sequence ID" value="VVZ96485.1"/>
    <property type="molecule type" value="Genomic_DNA"/>
</dbReference>
<evidence type="ECO:0000313" key="3">
    <source>
        <dbReference type="Proteomes" id="UP000326725"/>
    </source>
</evidence>
<name>A0A5K1I4U8_9GAMM</name>
<evidence type="ECO:0000313" key="2">
    <source>
        <dbReference type="EMBL" id="VVZ96485.1"/>
    </source>
</evidence>
<accession>A0A5K1I4U8</accession>
<gene>
    <name evidence="2" type="ORF">HALO32_02585</name>
</gene>
<keyword evidence="1" id="KW-1133">Transmembrane helix</keyword>
<keyword evidence="1" id="KW-0812">Transmembrane</keyword>
<keyword evidence="1" id="KW-0472">Membrane</keyword>
<keyword evidence="3" id="KW-1185">Reference proteome</keyword>
<dbReference type="AlphaFoldDB" id="A0A5K1I4U8"/>
<proteinExistence type="predicted"/>
<feature type="transmembrane region" description="Helical" evidence="1">
    <location>
        <begin position="12"/>
        <end position="32"/>
    </location>
</feature>
<protein>
    <submittedName>
        <fullName evidence="2">Uncharacterized protein</fullName>
    </submittedName>
</protein>
<evidence type="ECO:0000256" key="1">
    <source>
        <dbReference type="SAM" id="Phobius"/>
    </source>
</evidence>
<sequence length="33" mass="3694">MRVKKRTLKSLALVILASPIYLALLIASLEVLR</sequence>